<dbReference type="RefSeq" id="XP_024386295.1">
    <property type="nucleotide sequence ID" value="XM_024530527.2"/>
</dbReference>
<evidence type="ECO:0000313" key="2">
    <source>
        <dbReference type="Proteomes" id="UP000006727"/>
    </source>
</evidence>
<dbReference type="AlphaFoldDB" id="A0A7I4A2Q6"/>
<name>A0A7I4A2Q6_PHYPA</name>
<organism evidence="1 2">
    <name type="scientific">Physcomitrium patens</name>
    <name type="common">Spreading-leaved earth moss</name>
    <name type="synonym">Physcomitrella patens</name>
    <dbReference type="NCBI Taxonomy" id="3218"/>
    <lineage>
        <taxon>Eukaryota</taxon>
        <taxon>Viridiplantae</taxon>
        <taxon>Streptophyta</taxon>
        <taxon>Embryophyta</taxon>
        <taxon>Bryophyta</taxon>
        <taxon>Bryophytina</taxon>
        <taxon>Bryopsida</taxon>
        <taxon>Funariidae</taxon>
        <taxon>Funariales</taxon>
        <taxon>Funariaceae</taxon>
        <taxon>Physcomitrium</taxon>
    </lineage>
</organism>
<dbReference type="GeneID" id="112287493"/>
<dbReference type="EMBL" id="ABEU02000010">
    <property type="status" value="NOT_ANNOTATED_CDS"/>
    <property type="molecule type" value="Genomic_DNA"/>
</dbReference>
<gene>
    <name evidence="1" type="primary">LOC112287493</name>
</gene>
<keyword evidence="2" id="KW-1185">Reference proteome</keyword>
<dbReference type="PANTHER" id="PTHR35567">
    <property type="entry name" value="MALATE DEHYDROGENASE (AFU_ORTHOLOGUE AFUA_2G13800)"/>
    <property type="match status" value="1"/>
</dbReference>
<dbReference type="Proteomes" id="UP000006727">
    <property type="component" value="Chromosome 10"/>
</dbReference>
<reference evidence="1 2" key="2">
    <citation type="journal article" date="2018" name="Plant J.">
        <title>The Physcomitrella patens chromosome-scale assembly reveals moss genome structure and evolution.</title>
        <authorList>
            <person name="Lang D."/>
            <person name="Ullrich K.K."/>
            <person name="Murat F."/>
            <person name="Fuchs J."/>
            <person name="Jenkins J."/>
            <person name="Haas F.B."/>
            <person name="Piednoel M."/>
            <person name="Gundlach H."/>
            <person name="Van Bel M."/>
            <person name="Meyberg R."/>
            <person name="Vives C."/>
            <person name="Morata J."/>
            <person name="Symeonidi A."/>
            <person name="Hiss M."/>
            <person name="Muchero W."/>
            <person name="Kamisugi Y."/>
            <person name="Saleh O."/>
            <person name="Blanc G."/>
            <person name="Decker E.L."/>
            <person name="van Gessel N."/>
            <person name="Grimwood J."/>
            <person name="Hayes R.D."/>
            <person name="Graham S.W."/>
            <person name="Gunter L.E."/>
            <person name="McDaniel S.F."/>
            <person name="Hoernstein S.N.W."/>
            <person name="Larsson A."/>
            <person name="Li F.W."/>
            <person name="Perroud P.F."/>
            <person name="Phillips J."/>
            <person name="Ranjan P."/>
            <person name="Rokshar D.S."/>
            <person name="Rothfels C.J."/>
            <person name="Schneider L."/>
            <person name="Shu S."/>
            <person name="Stevenson D.W."/>
            <person name="Thummler F."/>
            <person name="Tillich M."/>
            <person name="Villarreal Aguilar J.C."/>
            <person name="Widiez T."/>
            <person name="Wong G.K."/>
            <person name="Wymore A."/>
            <person name="Zhang Y."/>
            <person name="Zimmer A.D."/>
            <person name="Quatrano R.S."/>
            <person name="Mayer K.F.X."/>
            <person name="Goodstein D."/>
            <person name="Casacuberta J.M."/>
            <person name="Vandepoele K."/>
            <person name="Reski R."/>
            <person name="Cuming A.C."/>
            <person name="Tuskan G.A."/>
            <person name="Maumus F."/>
            <person name="Salse J."/>
            <person name="Schmutz J."/>
            <person name="Rensing S.A."/>
        </authorList>
    </citation>
    <scope>NUCLEOTIDE SEQUENCE [LARGE SCALE GENOMIC DNA]</scope>
    <source>
        <strain evidence="1 2">cv. Gransden 2004</strain>
    </source>
</reference>
<accession>A0A7I4A2Q6</accession>
<dbReference type="InParanoid" id="A0A7I4A2Q6"/>
<sequence>MTPSFYYRTLRLYLWSFCEDCLCSPRLSLASAFRSPNFQKIRHAQMSRLEVILLVCGVFLLQWQASTAWDLEPPAGFSKSLTVTISQGKQMYTCDSGVWVRSGSSANLVNSNPQNGAPAKAGKFRSKQDPTSKRSIMKWTLVNSPGDATEAGDNTSSITGVEKYTEKSYGDSIPAVLFEVTSRKGSGTAALFTYVVMNQTMGGQAPDSSLCTQDDISVDVPFYGYFEFYSQDFQPPSYVPAELKPPARVVQGFFVKGKIVYRFDGAKWHSYGIIATISNVAGGDVIGKFGTIRKPDQYGGNLRWVFNDPNGFTLTGTVSASAMVSENGAPWQLYEITSSSGTMPPVGPFKYVQLTSTRGGLEPQIDGGATEGLLWRTNFTGLFWLYTPN</sequence>
<dbReference type="EnsemblPlants" id="Pp3c10_4870V3.6">
    <property type="protein sequence ID" value="Pp3c10_4870V3.6"/>
    <property type="gene ID" value="Pp3c10_4870"/>
</dbReference>
<reference evidence="1" key="3">
    <citation type="submission" date="2020-12" db="UniProtKB">
        <authorList>
            <consortium name="EnsemblPlants"/>
        </authorList>
    </citation>
    <scope>IDENTIFICATION</scope>
</reference>
<dbReference type="OrthoDB" id="1859733at2759"/>
<reference evidence="1 2" key="1">
    <citation type="journal article" date="2008" name="Science">
        <title>The Physcomitrella genome reveals evolutionary insights into the conquest of land by plants.</title>
        <authorList>
            <person name="Rensing S."/>
            <person name="Lang D."/>
            <person name="Zimmer A."/>
            <person name="Terry A."/>
            <person name="Salamov A."/>
            <person name="Shapiro H."/>
            <person name="Nishiyama T."/>
            <person name="Perroud P.-F."/>
            <person name="Lindquist E."/>
            <person name="Kamisugi Y."/>
            <person name="Tanahashi T."/>
            <person name="Sakakibara K."/>
            <person name="Fujita T."/>
            <person name="Oishi K."/>
            <person name="Shin-I T."/>
            <person name="Kuroki Y."/>
            <person name="Toyoda A."/>
            <person name="Suzuki Y."/>
            <person name="Hashimoto A."/>
            <person name="Yamaguchi K."/>
            <person name="Sugano A."/>
            <person name="Kohara Y."/>
            <person name="Fujiyama A."/>
            <person name="Anterola A."/>
            <person name="Aoki S."/>
            <person name="Ashton N."/>
            <person name="Barbazuk W.B."/>
            <person name="Barker E."/>
            <person name="Bennetzen J."/>
            <person name="Bezanilla M."/>
            <person name="Blankenship R."/>
            <person name="Cho S.H."/>
            <person name="Dutcher S."/>
            <person name="Estelle M."/>
            <person name="Fawcett J.A."/>
            <person name="Gundlach H."/>
            <person name="Hanada K."/>
            <person name="Heyl A."/>
            <person name="Hicks K.A."/>
            <person name="Hugh J."/>
            <person name="Lohr M."/>
            <person name="Mayer K."/>
            <person name="Melkozernov A."/>
            <person name="Murata T."/>
            <person name="Nelson D."/>
            <person name="Pils B."/>
            <person name="Prigge M."/>
            <person name="Reiss B."/>
            <person name="Renner T."/>
            <person name="Rombauts S."/>
            <person name="Rushton P."/>
            <person name="Sanderfoot A."/>
            <person name="Schween G."/>
            <person name="Shiu S.-H."/>
            <person name="Stueber K."/>
            <person name="Theodoulou F.L."/>
            <person name="Tu H."/>
            <person name="Van de Peer Y."/>
            <person name="Verrier P.J."/>
            <person name="Waters E."/>
            <person name="Wood A."/>
            <person name="Yang L."/>
            <person name="Cove D."/>
            <person name="Cuming A."/>
            <person name="Hasebe M."/>
            <person name="Lucas S."/>
            <person name="Mishler D.B."/>
            <person name="Reski R."/>
            <person name="Grigoriev I."/>
            <person name="Quatrano R.S."/>
            <person name="Boore J.L."/>
        </authorList>
    </citation>
    <scope>NUCLEOTIDE SEQUENCE [LARGE SCALE GENOMIC DNA]</scope>
    <source>
        <strain evidence="1 2">cv. Gransden 2004</strain>
    </source>
</reference>
<dbReference type="KEGG" id="ppp:112287493"/>
<evidence type="ECO:0000313" key="1">
    <source>
        <dbReference type="EnsemblPlants" id="Pp3c10_4870V3.6"/>
    </source>
</evidence>
<dbReference type="Gramene" id="Pp3c10_4870V3.6">
    <property type="protein sequence ID" value="Pp3c10_4870V3.6"/>
    <property type="gene ID" value="Pp3c10_4870"/>
</dbReference>
<dbReference type="PANTHER" id="PTHR35567:SF12">
    <property type="match status" value="1"/>
</dbReference>
<proteinExistence type="predicted"/>
<protein>
    <submittedName>
        <fullName evidence="1">Uncharacterized protein</fullName>
    </submittedName>
</protein>